<evidence type="ECO:0000313" key="1">
    <source>
        <dbReference type="EMBL" id="MDT0436426.1"/>
    </source>
</evidence>
<proteinExistence type="predicted"/>
<organism evidence="1 2">
    <name type="scientific">Streptomyces doudnae</name>
    <dbReference type="NCBI Taxonomy" id="3075536"/>
    <lineage>
        <taxon>Bacteria</taxon>
        <taxon>Bacillati</taxon>
        <taxon>Actinomycetota</taxon>
        <taxon>Actinomycetes</taxon>
        <taxon>Kitasatosporales</taxon>
        <taxon>Streptomycetaceae</taxon>
        <taxon>Streptomyces</taxon>
    </lineage>
</organism>
<dbReference type="EMBL" id="JAVRES010000007">
    <property type="protein sequence ID" value="MDT0436426.1"/>
    <property type="molecule type" value="Genomic_DNA"/>
</dbReference>
<comment type="caution">
    <text evidence="1">The sequence shown here is derived from an EMBL/GenBank/DDBJ whole genome shotgun (WGS) entry which is preliminary data.</text>
</comment>
<dbReference type="AlphaFoldDB" id="A0ABD5EP06"/>
<name>A0ABD5EP06_9ACTN</name>
<keyword evidence="2" id="KW-1185">Reference proteome</keyword>
<protein>
    <submittedName>
        <fullName evidence="1">Nucleotidyltransferase family protein</fullName>
    </submittedName>
</protein>
<sequence length="377" mass="41039">MTAEKDPSITGRPGDDVWSFVELIATHQGIDAPPDERAELIRRPDFDHGRLVEQAMRHGLLAALADLLNRHGLRRDLPARLRAPVMAALRHNEYRAHFLTTEAARLAGTLAEAGLTCAFTKGVVLQNSLYAVPGIRNFNDVDLMIAPGDREPVRAALLDAGFTAGTDFDPGTKELRPLSRGDARMYQMSPDHWPHFHRLTGDLGVPDVAVDVANSLTWHGGPWQVPMDGVMAGVVPARVTDEVTLPTLSPVDTFLFLCLHVFRESWIVRTARRKDVSLAQFVDVVRHWTLQPPGTRAEIAAAVARLGLADPIAWICGHTDTLFGSGIVAELGLSGHARPEWLASAGAGPGQRLVWSGDIRERLRTPAPCDFTAAVAS</sequence>
<dbReference type="RefSeq" id="WP_141721698.1">
    <property type="nucleotide sequence ID" value="NZ_JAVRES010000007.1"/>
</dbReference>
<dbReference type="Proteomes" id="UP001183535">
    <property type="component" value="Unassembled WGS sequence"/>
</dbReference>
<reference evidence="2" key="1">
    <citation type="submission" date="2023-07" db="EMBL/GenBank/DDBJ databases">
        <title>30 novel species of actinomycetes from the DSMZ collection.</title>
        <authorList>
            <person name="Nouioui I."/>
        </authorList>
    </citation>
    <scope>NUCLEOTIDE SEQUENCE [LARGE SCALE GENOMIC DNA]</scope>
    <source>
        <strain evidence="2">DSM 41981</strain>
    </source>
</reference>
<dbReference type="Pfam" id="PF14907">
    <property type="entry name" value="NTP_transf_5"/>
    <property type="match status" value="1"/>
</dbReference>
<accession>A0ABD5EP06</accession>
<dbReference type="InterPro" id="IPR039498">
    <property type="entry name" value="NTP_transf_5"/>
</dbReference>
<evidence type="ECO:0000313" key="2">
    <source>
        <dbReference type="Proteomes" id="UP001183535"/>
    </source>
</evidence>
<gene>
    <name evidence="1" type="ORF">RM877_17230</name>
</gene>